<dbReference type="Proteomes" id="UP000695000">
    <property type="component" value="Unplaced"/>
</dbReference>
<dbReference type="CDD" id="cd19941">
    <property type="entry name" value="TIL"/>
    <property type="match status" value="1"/>
</dbReference>
<dbReference type="GeneID" id="108560729"/>
<organism evidence="5 6">
    <name type="scientific">Nicrophorus vespilloides</name>
    <name type="common">Boreal carrion beetle</name>
    <dbReference type="NCBI Taxonomy" id="110193"/>
    <lineage>
        <taxon>Eukaryota</taxon>
        <taxon>Metazoa</taxon>
        <taxon>Ecdysozoa</taxon>
        <taxon>Arthropoda</taxon>
        <taxon>Hexapoda</taxon>
        <taxon>Insecta</taxon>
        <taxon>Pterygota</taxon>
        <taxon>Neoptera</taxon>
        <taxon>Endopterygota</taxon>
        <taxon>Coleoptera</taxon>
        <taxon>Polyphaga</taxon>
        <taxon>Staphyliniformia</taxon>
        <taxon>Silphidae</taxon>
        <taxon>Nicrophorinae</taxon>
        <taxon>Nicrophorus</taxon>
    </lineage>
</organism>
<accession>A0ABM1MH36</accession>
<keyword evidence="3" id="KW-0732">Signal</keyword>
<feature type="domain" description="TIL" evidence="4">
    <location>
        <begin position="29"/>
        <end position="82"/>
    </location>
</feature>
<gene>
    <name evidence="6" type="primary">LOC108560729</name>
</gene>
<evidence type="ECO:0000313" key="6">
    <source>
        <dbReference type="RefSeq" id="XP_017773886.1"/>
    </source>
</evidence>
<reference evidence="6" key="1">
    <citation type="submission" date="2025-08" db="UniProtKB">
        <authorList>
            <consortium name="RefSeq"/>
        </authorList>
    </citation>
    <scope>IDENTIFICATION</scope>
    <source>
        <tissue evidence="6">Whole Larva</tissue>
    </source>
</reference>
<dbReference type="InterPro" id="IPR051368">
    <property type="entry name" value="SerProtInhib-TIL_Domain"/>
</dbReference>
<evidence type="ECO:0000256" key="1">
    <source>
        <dbReference type="ARBA" id="ARBA00022690"/>
    </source>
</evidence>
<evidence type="ECO:0000259" key="4">
    <source>
        <dbReference type="Pfam" id="PF01826"/>
    </source>
</evidence>
<dbReference type="RefSeq" id="XP_017773886.1">
    <property type="nucleotide sequence ID" value="XM_017918397.1"/>
</dbReference>
<evidence type="ECO:0000256" key="3">
    <source>
        <dbReference type="SAM" id="SignalP"/>
    </source>
</evidence>
<keyword evidence="6" id="KW-0481">Metalloenzyme inhibitor</keyword>
<dbReference type="GO" id="GO:0030414">
    <property type="term" value="F:peptidase inhibitor activity"/>
    <property type="evidence" value="ECO:0007669"/>
    <property type="project" value="UniProtKB-KW"/>
</dbReference>
<feature type="signal peptide" evidence="3">
    <location>
        <begin position="1"/>
        <end position="18"/>
    </location>
</feature>
<sequence length="158" mass="17624">MFAQTSFILLVGLALCSANGGRFPRDCFRPNEAYSCGSACQTTCLNYNETCPIINIMCNDMCYCISGYARDQTGSCIPYEKCEERLSGICGENEELRVDTHLNNECHAIAWDQYLRQEHVEGCYCIKGYKKDSTGKCIPQEQCTPIPDSTTTTRAPPV</sequence>
<dbReference type="InterPro" id="IPR002919">
    <property type="entry name" value="TIL_dom"/>
</dbReference>
<name>A0ABM1MH36_NICVS</name>
<dbReference type="PANTHER" id="PTHR23259:SF70">
    <property type="entry name" value="ACCESSORY GLAND PROTEIN ACP62F-RELATED"/>
    <property type="match status" value="1"/>
</dbReference>
<protein>
    <submittedName>
        <fullName evidence="6">Inducible metalloproteinase inhibitor protein-like</fullName>
    </submittedName>
</protein>
<keyword evidence="2" id="KW-1015">Disulfide bond</keyword>
<evidence type="ECO:0000313" key="5">
    <source>
        <dbReference type="Proteomes" id="UP000695000"/>
    </source>
</evidence>
<dbReference type="InterPro" id="IPR036084">
    <property type="entry name" value="Ser_inhib-like_sf"/>
</dbReference>
<dbReference type="Gene3D" id="2.10.25.10">
    <property type="entry name" value="Laminin"/>
    <property type="match status" value="2"/>
</dbReference>
<evidence type="ECO:0000256" key="2">
    <source>
        <dbReference type="ARBA" id="ARBA00023157"/>
    </source>
</evidence>
<dbReference type="PANTHER" id="PTHR23259">
    <property type="entry name" value="RIDDLE"/>
    <property type="match status" value="1"/>
</dbReference>
<keyword evidence="1 6" id="KW-0646">Protease inhibitor</keyword>
<dbReference type="Pfam" id="PF01826">
    <property type="entry name" value="TIL"/>
    <property type="match status" value="1"/>
</dbReference>
<dbReference type="SUPFAM" id="SSF57567">
    <property type="entry name" value="Serine protease inhibitors"/>
    <property type="match status" value="2"/>
</dbReference>
<keyword evidence="5" id="KW-1185">Reference proteome</keyword>
<feature type="chain" id="PRO_5046962647" evidence="3">
    <location>
        <begin position="19"/>
        <end position="158"/>
    </location>
</feature>
<keyword evidence="6" id="KW-0483">Metalloprotease inhibitor</keyword>
<proteinExistence type="predicted"/>